<proteinExistence type="predicted"/>
<keyword evidence="1" id="KW-0812">Transmembrane</keyword>
<dbReference type="Proteomes" id="UP000324222">
    <property type="component" value="Unassembled WGS sequence"/>
</dbReference>
<organism evidence="2 3">
    <name type="scientific">Portunus trituberculatus</name>
    <name type="common">Swimming crab</name>
    <name type="synonym">Neptunus trituberculatus</name>
    <dbReference type="NCBI Taxonomy" id="210409"/>
    <lineage>
        <taxon>Eukaryota</taxon>
        <taxon>Metazoa</taxon>
        <taxon>Ecdysozoa</taxon>
        <taxon>Arthropoda</taxon>
        <taxon>Crustacea</taxon>
        <taxon>Multicrustacea</taxon>
        <taxon>Malacostraca</taxon>
        <taxon>Eumalacostraca</taxon>
        <taxon>Eucarida</taxon>
        <taxon>Decapoda</taxon>
        <taxon>Pleocyemata</taxon>
        <taxon>Brachyura</taxon>
        <taxon>Eubrachyura</taxon>
        <taxon>Portunoidea</taxon>
        <taxon>Portunidae</taxon>
        <taxon>Portuninae</taxon>
        <taxon>Portunus</taxon>
    </lineage>
</organism>
<dbReference type="AlphaFoldDB" id="A0A5B7IFE7"/>
<keyword evidence="1" id="KW-0472">Membrane</keyword>
<evidence type="ECO:0000256" key="1">
    <source>
        <dbReference type="SAM" id="Phobius"/>
    </source>
</evidence>
<gene>
    <name evidence="2" type="ORF">E2C01_074089</name>
</gene>
<name>A0A5B7IFE7_PORTR</name>
<accession>A0A5B7IFE7</accession>
<sequence length="128" mass="13824">MKFSILLKGRHSGGISRKQARQANATRYVTSTGCVVLLLLLLSTSTSTSTFIFIFIFISISTTTSNSTSISTSTSTSTSASTSTSFLCLPLLSSLCLPSLCPLSPYSFTWDAKHLLTLDIIKYLPKRA</sequence>
<keyword evidence="1" id="KW-1133">Transmembrane helix</keyword>
<comment type="caution">
    <text evidence="2">The sequence shown here is derived from an EMBL/GenBank/DDBJ whole genome shotgun (WGS) entry which is preliminary data.</text>
</comment>
<feature type="transmembrane region" description="Helical" evidence="1">
    <location>
        <begin position="28"/>
        <end position="58"/>
    </location>
</feature>
<dbReference type="EMBL" id="VSRR010051438">
    <property type="protein sequence ID" value="MPC79558.1"/>
    <property type="molecule type" value="Genomic_DNA"/>
</dbReference>
<evidence type="ECO:0000313" key="2">
    <source>
        <dbReference type="EMBL" id="MPC79558.1"/>
    </source>
</evidence>
<evidence type="ECO:0000313" key="3">
    <source>
        <dbReference type="Proteomes" id="UP000324222"/>
    </source>
</evidence>
<reference evidence="2 3" key="1">
    <citation type="submission" date="2019-05" db="EMBL/GenBank/DDBJ databases">
        <title>Another draft genome of Portunus trituberculatus and its Hox gene families provides insights of decapod evolution.</title>
        <authorList>
            <person name="Jeong J.-H."/>
            <person name="Song I."/>
            <person name="Kim S."/>
            <person name="Choi T."/>
            <person name="Kim D."/>
            <person name="Ryu S."/>
            <person name="Kim W."/>
        </authorList>
    </citation>
    <scope>NUCLEOTIDE SEQUENCE [LARGE SCALE GENOMIC DNA]</scope>
    <source>
        <tissue evidence="2">Muscle</tissue>
    </source>
</reference>
<protein>
    <submittedName>
        <fullName evidence="2">Uncharacterized protein</fullName>
    </submittedName>
</protein>
<keyword evidence="3" id="KW-1185">Reference proteome</keyword>